<reference evidence="3" key="1">
    <citation type="submission" date="2017-02" db="UniProtKB">
        <authorList>
            <consortium name="WormBaseParasite"/>
        </authorList>
    </citation>
    <scope>IDENTIFICATION</scope>
</reference>
<accession>A0A0N5AJW3</accession>
<protein>
    <submittedName>
        <fullName evidence="3">Uncharacterized protein</fullName>
    </submittedName>
</protein>
<feature type="region of interest" description="Disordered" evidence="1">
    <location>
        <begin position="1"/>
        <end position="21"/>
    </location>
</feature>
<sequence length="399" mass="44812">MIDTSKPLQDSNKIPKQLSSEQASYRDSEILGSPRYSSLQDVPICRGNSALCNFISCTARNFKNDQSFANLNLAAQVLADTKLRKGISRDPDALLTVCHEQGLSKAECKLFAKGFQLVDKFFTTIESKDSTDYHNEKYAQFSEAVMSDEEADAPPIPLRPPSALNDDSYSSGSRTWSSRQKPVEPSLNPPVSPFSNFPTLPPLLFTLPTLPTFAPFITPKPNNINNYSFMGNNNDTESIINSNSNSDNHFSSNFLDVSSKTTKNPFFLPPQSANDILQSGFPAPLSIFSSIPNRFRRSQMAAALKLSHDDESLDFVDDQTTSDRQKRSEYYDQVESEVTNEKATSNLNGDQENKLLMNDDEKLSTQNHRTILSNKLRYQKLNGYENCLRYLDQSDLRLF</sequence>
<keyword evidence="2" id="KW-1185">Reference proteome</keyword>
<dbReference type="Proteomes" id="UP000046393">
    <property type="component" value="Unplaced"/>
</dbReference>
<feature type="region of interest" description="Disordered" evidence="1">
    <location>
        <begin position="145"/>
        <end position="190"/>
    </location>
</feature>
<evidence type="ECO:0000313" key="2">
    <source>
        <dbReference type="Proteomes" id="UP000046393"/>
    </source>
</evidence>
<evidence type="ECO:0000313" key="3">
    <source>
        <dbReference type="WBParaSite" id="SMUV_0000476101-mRNA-1"/>
    </source>
</evidence>
<organism evidence="2 3">
    <name type="scientific">Syphacia muris</name>
    <dbReference type="NCBI Taxonomy" id="451379"/>
    <lineage>
        <taxon>Eukaryota</taxon>
        <taxon>Metazoa</taxon>
        <taxon>Ecdysozoa</taxon>
        <taxon>Nematoda</taxon>
        <taxon>Chromadorea</taxon>
        <taxon>Rhabditida</taxon>
        <taxon>Spirurina</taxon>
        <taxon>Oxyuridomorpha</taxon>
        <taxon>Oxyuroidea</taxon>
        <taxon>Oxyuridae</taxon>
        <taxon>Syphacia</taxon>
    </lineage>
</organism>
<proteinExistence type="predicted"/>
<dbReference type="WBParaSite" id="SMUV_0000476101-mRNA-1">
    <property type="protein sequence ID" value="SMUV_0000476101-mRNA-1"/>
    <property type="gene ID" value="SMUV_0000476101"/>
</dbReference>
<name>A0A0N5AJW3_9BILA</name>
<evidence type="ECO:0000256" key="1">
    <source>
        <dbReference type="SAM" id="MobiDB-lite"/>
    </source>
</evidence>
<dbReference type="AlphaFoldDB" id="A0A0N5AJW3"/>
<feature type="compositionally biased region" description="Low complexity" evidence="1">
    <location>
        <begin position="168"/>
        <end position="178"/>
    </location>
</feature>